<protein>
    <submittedName>
        <fullName evidence="2">Mrr restriction system protein</fullName>
    </submittedName>
</protein>
<dbReference type="Pfam" id="PF04471">
    <property type="entry name" value="Mrr_cat"/>
    <property type="match status" value="1"/>
</dbReference>
<dbReference type="STRING" id="1300345.LF41_1307"/>
<accession>A0A0A2WPU5</accession>
<dbReference type="InterPro" id="IPR052906">
    <property type="entry name" value="Type_IV_Methyl-Rstrct_Enzyme"/>
</dbReference>
<dbReference type="InterPro" id="IPR011856">
    <property type="entry name" value="tRNA_endonuc-like_dom_sf"/>
</dbReference>
<reference evidence="2 3" key="1">
    <citation type="submission" date="2014-09" db="EMBL/GenBank/DDBJ databases">
        <title>Genome sequences of Lysobacter dokdonensis DS-58.</title>
        <authorList>
            <person name="Kim J.F."/>
            <person name="Kwak M.-J."/>
        </authorList>
    </citation>
    <scope>NUCLEOTIDE SEQUENCE [LARGE SCALE GENOMIC DNA]</scope>
    <source>
        <strain evidence="2 3">DS-58</strain>
    </source>
</reference>
<dbReference type="Gene3D" id="3.40.1350.10">
    <property type="match status" value="1"/>
</dbReference>
<comment type="caution">
    <text evidence="2">The sequence shown here is derived from an EMBL/GenBank/DDBJ whole genome shotgun (WGS) entry which is preliminary data.</text>
</comment>
<feature type="domain" description="Restriction endonuclease type IV Mrr" evidence="1">
    <location>
        <begin position="77"/>
        <end position="193"/>
    </location>
</feature>
<dbReference type="InterPro" id="IPR007560">
    <property type="entry name" value="Restrct_endonuc_IV_Mrr"/>
</dbReference>
<dbReference type="PATRIC" id="fig|1300345.3.peg.604"/>
<dbReference type="EMBL" id="JRKJ01000002">
    <property type="protein sequence ID" value="KGQ20767.1"/>
    <property type="molecule type" value="Genomic_DNA"/>
</dbReference>
<name>A0A0A2WPU5_9GAMM</name>
<evidence type="ECO:0000313" key="2">
    <source>
        <dbReference type="EMBL" id="KGQ20767.1"/>
    </source>
</evidence>
<proteinExistence type="predicted"/>
<dbReference type="GO" id="GO:0003677">
    <property type="term" value="F:DNA binding"/>
    <property type="evidence" value="ECO:0007669"/>
    <property type="project" value="InterPro"/>
</dbReference>
<dbReference type="eggNOG" id="COG1715">
    <property type="taxonomic scope" value="Bacteria"/>
</dbReference>
<keyword evidence="3" id="KW-1185">Reference proteome</keyword>
<gene>
    <name evidence="2" type="ORF">LF41_1307</name>
</gene>
<dbReference type="AlphaFoldDB" id="A0A0A2WPU5"/>
<dbReference type="Proteomes" id="UP000030518">
    <property type="component" value="Unassembled WGS sequence"/>
</dbReference>
<organism evidence="2 3">
    <name type="scientific">Lysobacter dokdonensis DS-58</name>
    <dbReference type="NCBI Taxonomy" id="1300345"/>
    <lineage>
        <taxon>Bacteria</taxon>
        <taxon>Pseudomonadati</taxon>
        <taxon>Pseudomonadota</taxon>
        <taxon>Gammaproteobacteria</taxon>
        <taxon>Lysobacterales</taxon>
        <taxon>Lysobacteraceae</taxon>
        <taxon>Noviluteimonas</taxon>
    </lineage>
</organism>
<dbReference type="GO" id="GO:0009307">
    <property type="term" value="P:DNA restriction-modification system"/>
    <property type="evidence" value="ECO:0007669"/>
    <property type="project" value="InterPro"/>
</dbReference>
<dbReference type="InterPro" id="IPR011335">
    <property type="entry name" value="Restrct_endonuc-II-like"/>
</dbReference>
<sequence>MAFSALAPNPLPDAEVQRIAFEALDVRLRPVDEDRAPAPVVLSAQIQTVQSPDDRLDQALSEIKQSVAGDLLDQLMSVTPQFFEEVVLDVLHAVGYGANRSDLQRVGGPGDSGIDGIISLDRLGLERVYVQAKRWKDCVGRPEIQAFFGALAGQRATKGVFITTSSFSQQAVQYAASVGHVVLVDGVKLAELMIDHEVGISVRAVHIPKVDSDYFEEGT</sequence>
<dbReference type="PANTHER" id="PTHR30015">
    <property type="entry name" value="MRR RESTRICTION SYSTEM PROTEIN"/>
    <property type="match status" value="1"/>
</dbReference>
<dbReference type="PANTHER" id="PTHR30015:SF7">
    <property type="entry name" value="TYPE IV METHYL-DIRECTED RESTRICTION ENZYME ECOKMRR"/>
    <property type="match status" value="1"/>
</dbReference>
<dbReference type="GO" id="GO:0043590">
    <property type="term" value="C:bacterial nucleoid"/>
    <property type="evidence" value="ECO:0007669"/>
    <property type="project" value="TreeGrafter"/>
</dbReference>
<dbReference type="GO" id="GO:0015666">
    <property type="term" value="F:restriction endodeoxyribonuclease activity"/>
    <property type="evidence" value="ECO:0007669"/>
    <property type="project" value="TreeGrafter"/>
</dbReference>
<evidence type="ECO:0000313" key="3">
    <source>
        <dbReference type="Proteomes" id="UP000030518"/>
    </source>
</evidence>
<dbReference type="SUPFAM" id="SSF52980">
    <property type="entry name" value="Restriction endonuclease-like"/>
    <property type="match status" value="1"/>
</dbReference>
<evidence type="ECO:0000259" key="1">
    <source>
        <dbReference type="Pfam" id="PF04471"/>
    </source>
</evidence>